<dbReference type="InterPro" id="IPR052895">
    <property type="entry name" value="HetReg/Transcr_Mod"/>
</dbReference>
<evidence type="ECO:0000259" key="1">
    <source>
        <dbReference type="Pfam" id="PF06985"/>
    </source>
</evidence>
<evidence type="ECO:0000313" key="2">
    <source>
        <dbReference type="EMBL" id="KAF2009591.1"/>
    </source>
</evidence>
<keyword evidence="3" id="KW-1185">Reference proteome</keyword>
<reference evidence="2" key="1">
    <citation type="journal article" date="2020" name="Stud. Mycol.">
        <title>101 Dothideomycetes genomes: a test case for predicting lifestyles and emergence of pathogens.</title>
        <authorList>
            <person name="Haridas S."/>
            <person name="Albert R."/>
            <person name="Binder M."/>
            <person name="Bloem J."/>
            <person name="Labutti K."/>
            <person name="Salamov A."/>
            <person name="Andreopoulos B."/>
            <person name="Baker S."/>
            <person name="Barry K."/>
            <person name="Bills G."/>
            <person name="Bluhm B."/>
            <person name="Cannon C."/>
            <person name="Castanera R."/>
            <person name="Culley D."/>
            <person name="Daum C."/>
            <person name="Ezra D."/>
            <person name="Gonzalez J."/>
            <person name="Henrissat B."/>
            <person name="Kuo A."/>
            <person name="Liang C."/>
            <person name="Lipzen A."/>
            <person name="Lutzoni F."/>
            <person name="Magnuson J."/>
            <person name="Mondo S."/>
            <person name="Nolan M."/>
            <person name="Ohm R."/>
            <person name="Pangilinan J."/>
            <person name="Park H.-J."/>
            <person name="Ramirez L."/>
            <person name="Alfaro M."/>
            <person name="Sun H."/>
            <person name="Tritt A."/>
            <person name="Yoshinaga Y."/>
            <person name="Zwiers L.-H."/>
            <person name="Turgeon B."/>
            <person name="Goodwin S."/>
            <person name="Spatafora J."/>
            <person name="Crous P."/>
            <person name="Grigoriev I."/>
        </authorList>
    </citation>
    <scope>NUCLEOTIDE SEQUENCE</scope>
    <source>
        <strain evidence="2">CBS 175.79</strain>
    </source>
</reference>
<protein>
    <submittedName>
        <fullName evidence="2">HET-domain-containing protein</fullName>
    </submittedName>
</protein>
<evidence type="ECO:0000313" key="3">
    <source>
        <dbReference type="Proteomes" id="UP000799778"/>
    </source>
</evidence>
<proteinExistence type="predicted"/>
<dbReference type="OrthoDB" id="3557394at2759"/>
<dbReference type="EMBL" id="ML978078">
    <property type="protein sequence ID" value="KAF2009591.1"/>
    <property type="molecule type" value="Genomic_DNA"/>
</dbReference>
<dbReference type="Pfam" id="PF06985">
    <property type="entry name" value="HET"/>
    <property type="match status" value="1"/>
</dbReference>
<sequence>MGNRIKVLDILPLHSSEGREDTIECEIRTVDLGEYGLMEQYETLSYVWGNQTSTLPIFISAQKVDVTTSLYAIMQQIRLPDHKRTLWIDQICIDQMNPAEKAEQVPLMGKIYSNCTRCLVWLGTIPHEKHISLEDAEAAFEIIRYMAAASKASTDADINYRVPSCITTGLPSQESSLAGAMRAMSAISSAENPWWHRVWTVQEASLPKQLLLLWGPIAISWDTICQASACWTGAKGKFPRAVWDFISSPSYLETTKALLIHSLWIQATCQDKPFSLVRRWRHRIATDPRDKIYGLLGLLQTRGSLPSVEECRYDIPAAEVFARLTIDLIINENSLLPLMNDPRLEPEIRTEAVQSWVMDVKSLPLHDTDWYHIYGSPYYNADKGLPPLNLEPLRLAVAEGRYDTLELKGITVDTVKDVHPDSIIVVNSGNNAEKLRFDTLLSWYETAKQSATREPQETFAKLLLGTLIRHVEQQPKRWVTPEDEADVLSFLDSQSVASELRLTIFHQTRNQKFYITEGGRFGLGHLDTRPGDEVWILGGGSVPFTLRPKERDGKKSPSSGIFEGTFVGRTYVQGIMDGEAVPGEDELSERKVLLS</sequence>
<dbReference type="PANTHER" id="PTHR24148">
    <property type="entry name" value="ANKYRIN REPEAT DOMAIN-CONTAINING PROTEIN 39 HOMOLOG-RELATED"/>
    <property type="match status" value="1"/>
</dbReference>
<dbReference type="AlphaFoldDB" id="A0A6A5X9G4"/>
<feature type="domain" description="Heterokaryon incompatibility" evidence="1">
    <location>
        <begin position="41"/>
        <end position="203"/>
    </location>
</feature>
<name>A0A6A5X9G4_9PLEO</name>
<dbReference type="Proteomes" id="UP000799778">
    <property type="component" value="Unassembled WGS sequence"/>
</dbReference>
<dbReference type="Pfam" id="PF26639">
    <property type="entry name" value="Het-6_barrel"/>
    <property type="match status" value="1"/>
</dbReference>
<gene>
    <name evidence="2" type="ORF">BU24DRAFT_401428</name>
</gene>
<dbReference type="GeneID" id="54282889"/>
<accession>A0A6A5X9G4</accession>
<organism evidence="2 3">
    <name type="scientific">Aaosphaeria arxii CBS 175.79</name>
    <dbReference type="NCBI Taxonomy" id="1450172"/>
    <lineage>
        <taxon>Eukaryota</taxon>
        <taxon>Fungi</taxon>
        <taxon>Dikarya</taxon>
        <taxon>Ascomycota</taxon>
        <taxon>Pezizomycotina</taxon>
        <taxon>Dothideomycetes</taxon>
        <taxon>Pleosporomycetidae</taxon>
        <taxon>Pleosporales</taxon>
        <taxon>Pleosporales incertae sedis</taxon>
        <taxon>Aaosphaeria</taxon>
    </lineage>
</organism>
<dbReference type="PANTHER" id="PTHR24148:SF73">
    <property type="entry name" value="HET DOMAIN PROTEIN (AFU_ORTHOLOGUE AFUA_8G01020)"/>
    <property type="match status" value="1"/>
</dbReference>
<dbReference type="RefSeq" id="XP_033377930.1">
    <property type="nucleotide sequence ID" value="XM_033525492.1"/>
</dbReference>
<dbReference type="InterPro" id="IPR010730">
    <property type="entry name" value="HET"/>
</dbReference>